<proteinExistence type="inferred from homology"/>
<evidence type="ECO:0000256" key="2">
    <source>
        <dbReference type="ARBA" id="ARBA00022694"/>
    </source>
</evidence>
<comment type="subcellular location">
    <subcellularLocation>
        <location evidence="3">Cytoplasm</location>
    </subcellularLocation>
</comment>
<evidence type="ECO:0000256" key="3">
    <source>
        <dbReference type="HAMAP-Rule" id="MF_03054"/>
    </source>
</evidence>
<dbReference type="SUPFAM" id="SSF52402">
    <property type="entry name" value="Adenine nucleotide alpha hydrolases-like"/>
    <property type="match status" value="1"/>
</dbReference>
<reference evidence="5" key="1">
    <citation type="submission" date="2016-03" db="EMBL/GenBank/DDBJ databases">
        <title>Mechanisms controlling the formation of the plant cell surface in tip-growing cells are functionally conserved among land plants.</title>
        <authorList>
            <person name="Honkanen S."/>
            <person name="Jones V.A."/>
            <person name="Morieri G."/>
            <person name="Champion C."/>
            <person name="Hetherington A.J."/>
            <person name="Kelly S."/>
            <person name="Saint-Marcoux D."/>
            <person name="Proust H."/>
            <person name="Prescott H."/>
            <person name="Dolan L."/>
        </authorList>
    </citation>
    <scope>NUCLEOTIDE SEQUENCE [LARGE SCALE GENOMIC DNA]</scope>
    <source>
        <tissue evidence="5">Whole gametophyte</tissue>
    </source>
</reference>
<evidence type="ECO:0000256" key="4">
    <source>
        <dbReference type="SAM" id="MobiDB-lite"/>
    </source>
</evidence>
<dbReference type="GO" id="GO:0002143">
    <property type="term" value="P:tRNA wobble position uridine thiolation"/>
    <property type="evidence" value="ECO:0007669"/>
    <property type="project" value="TreeGrafter"/>
</dbReference>
<dbReference type="Gene3D" id="3.40.50.620">
    <property type="entry name" value="HUPs"/>
    <property type="match status" value="1"/>
</dbReference>
<feature type="region of interest" description="Disordered" evidence="4">
    <location>
        <begin position="384"/>
        <end position="407"/>
    </location>
</feature>
<comment type="similarity">
    <text evidence="3">Belongs to the CTU2/NCS2 family.</text>
</comment>
<dbReference type="AlphaFoldDB" id="A0A176WNP4"/>
<sequence length="498" mass="54280">MSCMSSEADGGGCGSGNSCSASAPVTAVVAGAPRLCIKCKDGVPAITVGNQTEPMCARCLHVSILSKFKTAVNNHGLITPADNVLVAVSGGPSSRVAVEMLKEIRSKAQNDADAAKDHVLKVFGLGVVYVDETTVLKLPRTDAEAAVVAIKEIYEGIPVHVVQLESVFETESSLVHENGGDNFARLQLVEDTADPKSKLSKLFESVQDATGREDLLESLRMQAIQVVAQSQGYTKVVLALTATRVAARVVAATTKVSLSVLLQPYYWDDSTSLVHTVETLFVSLVSGQGYSLPAYIQYLDGRWPVPVVLPLRDCVARELALHCHFSKLSTTFVRGLTTMTDPRSSLNNLAHHFITLLQEDNPAREHTIVRTAAKLTSFRFNAEVVPPSRRRRNPRNHDTSQEKSNREPEFLCSICRAPLKSSDMASAVGTPHQTESVEQNEEDTSGQYGDMKSTCCPSCLFQIFPEEGTQAAEKFLLFPKTTRDTASSNFHQRQQWIR</sequence>
<dbReference type="HAMAP" id="MF_03054">
    <property type="entry name" value="CTU2"/>
    <property type="match status" value="1"/>
</dbReference>
<protein>
    <recommendedName>
        <fullName evidence="3">Cytoplasmic tRNA 2-thiolation protein 2</fullName>
    </recommendedName>
</protein>
<evidence type="ECO:0000313" key="6">
    <source>
        <dbReference type="Proteomes" id="UP000077202"/>
    </source>
</evidence>
<dbReference type="GO" id="GO:0016779">
    <property type="term" value="F:nucleotidyltransferase activity"/>
    <property type="evidence" value="ECO:0007669"/>
    <property type="project" value="UniProtKB-UniRule"/>
</dbReference>
<dbReference type="InterPro" id="IPR014729">
    <property type="entry name" value="Rossmann-like_a/b/a_fold"/>
</dbReference>
<dbReference type="EMBL" id="LVLJ01000353">
    <property type="protein sequence ID" value="OAE34689.1"/>
    <property type="molecule type" value="Genomic_DNA"/>
</dbReference>
<keyword evidence="6" id="KW-1185">Reference proteome</keyword>
<keyword evidence="2 3" id="KW-0819">tRNA processing</keyword>
<organism evidence="5 6">
    <name type="scientific">Marchantia polymorpha subsp. ruderalis</name>
    <dbReference type="NCBI Taxonomy" id="1480154"/>
    <lineage>
        <taxon>Eukaryota</taxon>
        <taxon>Viridiplantae</taxon>
        <taxon>Streptophyta</taxon>
        <taxon>Embryophyta</taxon>
        <taxon>Marchantiophyta</taxon>
        <taxon>Marchantiopsida</taxon>
        <taxon>Marchantiidae</taxon>
        <taxon>Marchantiales</taxon>
        <taxon>Marchantiaceae</taxon>
        <taxon>Marchantia</taxon>
    </lineage>
</organism>
<dbReference type="UniPathway" id="UPA00988"/>
<accession>A0A176WNP4</accession>
<comment type="function">
    <text evidence="3">Plays a central role in 2-thiolation of mcm(5)S(2)U at tRNA wobble positions of tRNA(Lys), tRNA(Glu) and tRNA(Gln). May act by forming a heterodimer with NCS6/CTU1 that ligates sulfur from thiocarboxylated URM1 onto the uridine of tRNAs at wobble position.</text>
</comment>
<evidence type="ECO:0000313" key="5">
    <source>
        <dbReference type="EMBL" id="OAE34689.1"/>
    </source>
</evidence>
<dbReference type="GO" id="GO:0032447">
    <property type="term" value="P:protein urmylation"/>
    <property type="evidence" value="ECO:0007669"/>
    <property type="project" value="UniProtKB-UniRule"/>
</dbReference>
<keyword evidence="1 3" id="KW-0963">Cytoplasm</keyword>
<gene>
    <name evidence="5" type="ORF">AXG93_4735s1050</name>
</gene>
<feature type="region of interest" description="Disordered" evidence="4">
    <location>
        <begin position="423"/>
        <end position="446"/>
    </location>
</feature>
<dbReference type="PANTHER" id="PTHR20882:SF14">
    <property type="entry name" value="CYTOPLASMIC TRNA 2-THIOLATION PROTEIN 2"/>
    <property type="match status" value="1"/>
</dbReference>
<comment type="pathway">
    <text evidence="3">tRNA modification; 5-methoxycarbonylmethyl-2-thiouridine-tRNA biosynthesis.</text>
</comment>
<dbReference type="InterPro" id="IPR019407">
    <property type="entry name" value="CTU2"/>
</dbReference>
<dbReference type="Proteomes" id="UP000077202">
    <property type="component" value="Unassembled WGS sequence"/>
</dbReference>
<dbReference type="Pfam" id="PF10288">
    <property type="entry name" value="CTU2"/>
    <property type="match status" value="1"/>
</dbReference>
<dbReference type="GO" id="GO:0005829">
    <property type="term" value="C:cytosol"/>
    <property type="evidence" value="ECO:0007669"/>
    <property type="project" value="TreeGrafter"/>
</dbReference>
<dbReference type="PANTHER" id="PTHR20882">
    <property type="entry name" value="CYTOPLASMIC TRNA 2-THIOLATION PROTEIN 2"/>
    <property type="match status" value="1"/>
</dbReference>
<dbReference type="GO" id="GO:0016783">
    <property type="term" value="F:sulfurtransferase activity"/>
    <property type="evidence" value="ECO:0007669"/>
    <property type="project" value="TreeGrafter"/>
</dbReference>
<comment type="caution">
    <text evidence="5">The sequence shown here is derived from an EMBL/GenBank/DDBJ whole genome shotgun (WGS) entry which is preliminary data.</text>
</comment>
<name>A0A176WNP4_MARPO</name>
<evidence type="ECO:0000256" key="1">
    <source>
        <dbReference type="ARBA" id="ARBA00022490"/>
    </source>
</evidence>
<feature type="compositionally biased region" description="Basic and acidic residues" evidence="4">
    <location>
        <begin position="395"/>
        <end position="407"/>
    </location>
</feature>
<dbReference type="GO" id="GO:0000049">
    <property type="term" value="F:tRNA binding"/>
    <property type="evidence" value="ECO:0007669"/>
    <property type="project" value="InterPro"/>
</dbReference>